<gene>
    <name evidence="2" type="ORF">CDPV99-076</name>
</gene>
<proteinExistence type="predicted"/>
<dbReference type="Gene3D" id="2.60.40.10">
    <property type="entry name" value="Immunoglobulins"/>
    <property type="match status" value="1"/>
</dbReference>
<evidence type="ECO:0000313" key="2">
    <source>
        <dbReference type="EMBL" id="WHV01192.1"/>
    </source>
</evidence>
<dbReference type="PROSITE" id="PS50835">
    <property type="entry name" value="IG_LIKE"/>
    <property type="match status" value="1"/>
</dbReference>
<evidence type="ECO:0000259" key="1">
    <source>
        <dbReference type="PROSITE" id="PS50835"/>
    </source>
</evidence>
<feature type="domain" description="Ig-like" evidence="1">
    <location>
        <begin position="39"/>
        <end position="119"/>
    </location>
</feature>
<dbReference type="InterPro" id="IPR007110">
    <property type="entry name" value="Ig-like_dom"/>
</dbReference>
<organism evidence="2">
    <name type="scientific">Condorpox virus</name>
    <dbReference type="NCBI Taxonomy" id="3049970"/>
    <lineage>
        <taxon>Viruses</taxon>
        <taxon>Varidnaviria</taxon>
        <taxon>Bamfordvirae</taxon>
        <taxon>Nucleocytoviricota</taxon>
        <taxon>Pokkesviricetes</taxon>
        <taxon>Chitovirales</taxon>
        <taxon>Poxviridae</taxon>
        <taxon>Chordopoxvirinae</taxon>
        <taxon>Avipoxvirus</taxon>
    </lineage>
</organism>
<reference evidence="2" key="1">
    <citation type="submission" date="2023-04" db="EMBL/GenBank/DDBJ databases">
        <title>Genomic characterization of avipoxvirus isolates from Andean condor (Vultur gryphus).</title>
        <authorList>
            <person name="Butt S.L."/>
            <person name="Do Nascimento G.M."/>
            <person name="Tripathy D.N."/>
            <person name="Diel D.G."/>
        </authorList>
    </citation>
    <scope>NUCLEOTIDE SEQUENCE</scope>
    <source>
        <strain evidence="2">CDPV99</strain>
    </source>
</reference>
<dbReference type="InterPro" id="IPR013783">
    <property type="entry name" value="Ig-like_fold"/>
</dbReference>
<dbReference type="SUPFAM" id="SSF48726">
    <property type="entry name" value="Immunoglobulin"/>
    <property type="match status" value="1"/>
</dbReference>
<dbReference type="InterPro" id="IPR003599">
    <property type="entry name" value="Ig_sub"/>
</dbReference>
<dbReference type="InterPro" id="IPR013151">
    <property type="entry name" value="Immunoglobulin_dom"/>
</dbReference>
<name>A0AAT9UNM8_9POXV</name>
<dbReference type="InterPro" id="IPR036179">
    <property type="entry name" value="Ig-like_dom_sf"/>
</dbReference>
<dbReference type="Pfam" id="PF00047">
    <property type="entry name" value="ig"/>
    <property type="match status" value="1"/>
</dbReference>
<sequence length="263" mass="30429">MIYIIPFTYKIGISRKELILILVLHLIDISITFLVVEVPSVPYLLIPENGDAQLTCMFKDNIQPESEDKVNVYWVLLKHDQSITHGITHNWDSTKRVGKTNLHMSNVTKEKEGKYRCIVWVSDSFDYKYVELETTDGIDGGKGGIEVIPQHSNMWNWPPLEINCTFRFKEWCGDSVNVNWWKLNTTTYIWDQQVTGVSWWSNEWGGNGWLNITNPTIEEIETIYMCTVTCGYSGGFGTREPVTMSYQSLGITVEYDEYPKWTL</sequence>
<dbReference type="SMART" id="SM00409">
    <property type="entry name" value="IG"/>
    <property type="match status" value="1"/>
</dbReference>
<accession>A0AAT9UNM8</accession>
<protein>
    <submittedName>
        <fullName evidence="2">Immunoglobulin-like domain protein</fullName>
    </submittedName>
</protein>
<dbReference type="EMBL" id="OQ865376">
    <property type="protein sequence ID" value="WHV01192.1"/>
    <property type="molecule type" value="Genomic_DNA"/>
</dbReference>